<keyword evidence="3" id="KW-1185">Reference proteome</keyword>
<dbReference type="AlphaFoldDB" id="A0A9Q0BET2"/>
<reference evidence="2" key="2">
    <citation type="submission" date="2022-07" db="EMBL/GenBank/DDBJ databases">
        <authorList>
            <person name="Goncalves M.F.M."/>
            <person name="Hilario S."/>
            <person name="Van De Peer Y."/>
            <person name="Esteves A.C."/>
            <person name="Alves A."/>
        </authorList>
    </citation>
    <scope>NUCLEOTIDE SEQUENCE</scope>
    <source>
        <strain evidence="2">MUM 19.33</strain>
    </source>
</reference>
<dbReference type="RefSeq" id="XP_051363623.1">
    <property type="nucleotide sequence ID" value="XM_051504947.1"/>
</dbReference>
<feature type="region of interest" description="Disordered" evidence="1">
    <location>
        <begin position="39"/>
        <end position="67"/>
    </location>
</feature>
<accession>A0A9Q0BET2</accession>
<name>A0A9Q0BET2_9HYPO</name>
<dbReference type="Proteomes" id="UP001055219">
    <property type="component" value="Unassembled WGS sequence"/>
</dbReference>
<evidence type="ECO:0000313" key="2">
    <source>
        <dbReference type="EMBL" id="KAI6782767.1"/>
    </source>
</evidence>
<dbReference type="EMBL" id="JAGIXG020000011">
    <property type="protein sequence ID" value="KAI6782767.1"/>
    <property type="molecule type" value="Genomic_DNA"/>
</dbReference>
<reference evidence="2" key="1">
    <citation type="journal article" date="2021" name="J Fungi (Basel)">
        <title>Genomic and Metabolomic Analyses of the Marine Fungus Emericellopsis cladophorae: Insights into Saltwater Adaptability Mechanisms and Its Biosynthetic Potential.</title>
        <authorList>
            <person name="Goncalves M.F.M."/>
            <person name="Hilario S."/>
            <person name="Van de Peer Y."/>
            <person name="Esteves A.C."/>
            <person name="Alves A."/>
        </authorList>
    </citation>
    <scope>NUCLEOTIDE SEQUENCE</scope>
    <source>
        <strain evidence="2">MUM 19.33</strain>
    </source>
</reference>
<protein>
    <submittedName>
        <fullName evidence="2">Uncharacterized protein</fullName>
    </submittedName>
</protein>
<proteinExistence type="predicted"/>
<organism evidence="2 3">
    <name type="scientific">Emericellopsis cladophorae</name>
    <dbReference type="NCBI Taxonomy" id="2686198"/>
    <lineage>
        <taxon>Eukaryota</taxon>
        <taxon>Fungi</taxon>
        <taxon>Dikarya</taxon>
        <taxon>Ascomycota</taxon>
        <taxon>Pezizomycotina</taxon>
        <taxon>Sordariomycetes</taxon>
        <taxon>Hypocreomycetidae</taxon>
        <taxon>Hypocreales</taxon>
        <taxon>Bionectriaceae</taxon>
        <taxon>Emericellopsis</taxon>
    </lineage>
</organism>
<gene>
    <name evidence="2" type="ORF">J7T54_000910</name>
</gene>
<comment type="caution">
    <text evidence="2">The sequence shown here is derived from an EMBL/GenBank/DDBJ whole genome shotgun (WGS) entry which is preliminary data.</text>
</comment>
<dbReference type="OrthoDB" id="10470247at2759"/>
<evidence type="ECO:0000313" key="3">
    <source>
        <dbReference type="Proteomes" id="UP001055219"/>
    </source>
</evidence>
<evidence type="ECO:0000256" key="1">
    <source>
        <dbReference type="SAM" id="MobiDB-lite"/>
    </source>
</evidence>
<dbReference type="GeneID" id="75827429"/>
<sequence length="214" mass="23951">MFGAIKTLDEVKADAQRQLEGEMQGDVPFSPERRAQSLGEVGMSPPQQSHSHASDPGSHGRPGVAMPLSHQNIYPQTLILRGKYVVVQRPVGETSPLDCIFELDTPAAEFDRERELVVMRKRDRNGDAAGAFVYYLHRTLDEEAKNFMVPKYRAISIKAFQDLSLKYGRTKSMFGKQHFKVVSREKGPMASTLGWHKILSMVYPGDTNAPLECT</sequence>